<evidence type="ECO:0000313" key="1">
    <source>
        <dbReference type="EMBL" id="CAG4915884.1"/>
    </source>
</evidence>
<comment type="caution">
    <text evidence="1">The sequence shown here is derived from an EMBL/GenBank/DDBJ whole genome shotgun (WGS) entry which is preliminary data.</text>
</comment>
<proteinExistence type="predicted"/>
<evidence type="ECO:0000313" key="2">
    <source>
        <dbReference type="Proteomes" id="UP000789704"/>
    </source>
</evidence>
<keyword evidence="2" id="KW-1185">Reference proteome</keyword>
<dbReference type="EMBL" id="CAJQZC010000009">
    <property type="protein sequence ID" value="CAG4915884.1"/>
    <property type="molecule type" value="Genomic_DNA"/>
</dbReference>
<reference evidence="1" key="1">
    <citation type="submission" date="2021-04" db="EMBL/GenBank/DDBJ databases">
        <authorList>
            <person name="Vanwijnsberghe S."/>
        </authorList>
    </citation>
    <scope>NUCLEOTIDE SEQUENCE</scope>
    <source>
        <strain evidence="1">LMG 31841</strain>
    </source>
</reference>
<dbReference type="Proteomes" id="UP000789704">
    <property type="component" value="Unassembled WGS sequence"/>
</dbReference>
<dbReference type="AlphaFoldDB" id="A0A9N8S0X9"/>
<name>A0A9N8S0X9_9BURK</name>
<gene>
    <name evidence="1" type="ORF">LMG31841_04528</name>
</gene>
<organism evidence="1 2">
    <name type="scientific">Paraburkholderia saeva</name>
    <dbReference type="NCBI Taxonomy" id="2777537"/>
    <lineage>
        <taxon>Bacteria</taxon>
        <taxon>Pseudomonadati</taxon>
        <taxon>Pseudomonadota</taxon>
        <taxon>Betaproteobacteria</taxon>
        <taxon>Burkholderiales</taxon>
        <taxon>Burkholderiaceae</taxon>
        <taxon>Paraburkholderia</taxon>
    </lineage>
</organism>
<protein>
    <submittedName>
        <fullName evidence="1">Uncharacterized protein</fullName>
    </submittedName>
</protein>
<sequence>MSIIASDTIRTDVFRTTQHVKSNTKPHPQFNHGSTWAGIY</sequence>
<accession>A0A9N8S0X9</accession>